<keyword evidence="11" id="KW-0106">Calcium</keyword>
<keyword evidence="15 17" id="KW-0472">Membrane</keyword>
<evidence type="ECO:0000313" key="21">
    <source>
        <dbReference type="Proteomes" id="UP000314986"/>
    </source>
</evidence>
<evidence type="ECO:0000256" key="12">
    <source>
        <dbReference type="ARBA" id="ARBA00022989"/>
    </source>
</evidence>
<feature type="compositionally biased region" description="Basic and acidic residues" evidence="16">
    <location>
        <begin position="668"/>
        <end position="682"/>
    </location>
</feature>
<dbReference type="GO" id="GO:0061817">
    <property type="term" value="P:endoplasmic reticulum-plasma membrane tethering"/>
    <property type="evidence" value="ECO:0007669"/>
    <property type="project" value="InterPro"/>
</dbReference>
<dbReference type="CDD" id="cd08391">
    <property type="entry name" value="C2A_C2C_Synaptotagmin_like"/>
    <property type="match status" value="1"/>
</dbReference>
<feature type="transmembrane region" description="Helical" evidence="17">
    <location>
        <begin position="83"/>
        <end position="102"/>
    </location>
</feature>
<proteinExistence type="inferred from homology"/>
<dbReference type="InterPro" id="IPR000008">
    <property type="entry name" value="C2_dom"/>
</dbReference>
<keyword evidence="13" id="KW-0445">Lipid transport</keyword>
<dbReference type="GO" id="GO:0031210">
    <property type="term" value="F:phosphatidylcholine binding"/>
    <property type="evidence" value="ECO:0007669"/>
    <property type="project" value="TreeGrafter"/>
</dbReference>
<dbReference type="FunFam" id="2.60.40.150:FF:000091">
    <property type="entry name" value="Extended synaptotagmin 2"/>
    <property type="match status" value="1"/>
</dbReference>
<dbReference type="CDD" id="cd04030">
    <property type="entry name" value="C2C_KIAA1228"/>
    <property type="match status" value="1"/>
</dbReference>
<dbReference type="GO" id="GO:0005509">
    <property type="term" value="F:calcium ion binding"/>
    <property type="evidence" value="ECO:0007669"/>
    <property type="project" value="TreeGrafter"/>
</dbReference>
<dbReference type="Pfam" id="PF17047">
    <property type="entry name" value="SMP_LBD"/>
    <property type="match status" value="1"/>
</dbReference>
<feature type="domain" description="C2" evidence="18">
    <location>
        <begin position="319"/>
        <end position="442"/>
    </location>
</feature>
<dbReference type="InterPro" id="IPR031468">
    <property type="entry name" value="SMP_LBD"/>
</dbReference>
<evidence type="ECO:0000256" key="17">
    <source>
        <dbReference type="SAM" id="Phobius"/>
    </source>
</evidence>
<keyword evidence="4" id="KW-0813">Transport</keyword>
<reference evidence="20" key="5">
    <citation type="submission" date="2025-09" db="UniProtKB">
        <authorList>
            <consortium name="Ensembl"/>
        </authorList>
    </citation>
    <scope>IDENTIFICATION</scope>
</reference>
<dbReference type="InterPro" id="IPR039010">
    <property type="entry name" value="Synaptotagmin_SMP"/>
</dbReference>
<dbReference type="CDD" id="cd04050">
    <property type="entry name" value="C2B_Synaptotagmin-like"/>
    <property type="match status" value="1"/>
</dbReference>
<keyword evidence="12 17" id="KW-1133">Transmembrane helix</keyword>
<feature type="transmembrane region" description="Helical" evidence="17">
    <location>
        <begin position="423"/>
        <end position="442"/>
    </location>
</feature>
<dbReference type="PROSITE" id="PS51847">
    <property type="entry name" value="SMP"/>
    <property type="match status" value="1"/>
</dbReference>
<evidence type="ECO:0000259" key="19">
    <source>
        <dbReference type="PROSITE" id="PS51847"/>
    </source>
</evidence>
<evidence type="ECO:0000256" key="13">
    <source>
        <dbReference type="ARBA" id="ARBA00023055"/>
    </source>
</evidence>
<dbReference type="InterPro" id="IPR037752">
    <property type="entry name" value="C2C_KIAA1228"/>
</dbReference>
<evidence type="ECO:0000256" key="7">
    <source>
        <dbReference type="ARBA" id="ARBA00022692"/>
    </source>
</evidence>
<keyword evidence="5" id="KW-1003">Cell membrane</keyword>
<dbReference type="GeneTree" id="ENSGT00940000156086"/>
<comment type="subcellular location">
    <subcellularLocation>
        <location evidence="1">Cell membrane</location>
        <topology evidence="1">Peripheral membrane protein</topology>
    </subcellularLocation>
    <subcellularLocation>
        <location evidence="2">Endoplasmic reticulum membrane</location>
        <topology evidence="2">Multi-pass membrane protein</topology>
    </subcellularLocation>
</comment>
<organism evidence="20 21">
    <name type="scientific">Callorhinchus milii</name>
    <name type="common">Ghost shark</name>
    <dbReference type="NCBI Taxonomy" id="7868"/>
    <lineage>
        <taxon>Eukaryota</taxon>
        <taxon>Metazoa</taxon>
        <taxon>Chordata</taxon>
        <taxon>Craniata</taxon>
        <taxon>Vertebrata</taxon>
        <taxon>Chondrichthyes</taxon>
        <taxon>Holocephali</taxon>
        <taxon>Chimaeriformes</taxon>
        <taxon>Callorhinchidae</taxon>
        <taxon>Callorhinchus</taxon>
    </lineage>
</organism>
<reference evidence="21" key="2">
    <citation type="journal article" date="2007" name="PLoS Biol.">
        <title>Survey sequencing and comparative analysis of the elephant shark (Callorhinchus milii) genome.</title>
        <authorList>
            <person name="Venkatesh B."/>
            <person name="Kirkness E.F."/>
            <person name="Loh Y.H."/>
            <person name="Halpern A.L."/>
            <person name="Lee A.P."/>
            <person name="Johnson J."/>
            <person name="Dandona N."/>
            <person name="Viswanathan L.D."/>
            <person name="Tay A."/>
            <person name="Venter J.C."/>
            <person name="Strausberg R.L."/>
            <person name="Brenner S."/>
        </authorList>
    </citation>
    <scope>NUCLEOTIDE SEQUENCE [LARGE SCALE GENOMIC DNA]</scope>
</reference>
<evidence type="ECO:0000256" key="8">
    <source>
        <dbReference type="ARBA" id="ARBA00022723"/>
    </source>
</evidence>
<evidence type="ECO:0000256" key="9">
    <source>
        <dbReference type="ARBA" id="ARBA00022737"/>
    </source>
</evidence>
<accession>A0A4W3GJI0</accession>
<dbReference type="PANTHER" id="PTHR45761">
    <property type="entry name" value="EXTENDED SYNAPTOTAGMIN-LIKE PROTEIN 2, ISOFORM C"/>
    <property type="match status" value="1"/>
</dbReference>
<keyword evidence="7 17" id="KW-0812">Transmembrane</keyword>
<dbReference type="InterPro" id="IPR051634">
    <property type="entry name" value="Extended_Synaptotagmin"/>
</dbReference>
<dbReference type="FunFam" id="2.60.40.150:FF:000025">
    <property type="entry name" value="Extended synaptotagmin 2"/>
    <property type="match status" value="1"/>
</dbReference>
<feature type="compositionally biased region" description="Polar residues" evidence="16">
    <location>
        <begin position="683"/>
        <end position="723"/>
    </location>
</feature>
<keyword evidence="8" id="KW-0479">Metal-binding</keyword>
<evidence type="ECO:0000256" key="1">
    <source>
        <dbReference type="ARBA" id="ARBA00004202"/>
    </source>
</evidence>
<feature type="domain" description="C2" evidence="18">
    <location>
        <begin position="749"/>
        <end position="868"/>
    </location>
</feature>
<evidence type="ECO:0000256" key="10">
    <source>
        <dbReference type="ARBA" id="ARBA00022824"/>
    </source>
</evidence>
<evidence type="ECO:0000256" key="16">
    <source>
        <dbReference type="SAM" id="MobiDB-lite"/>
    </source>
</evidence>
<comment type="similarity">
    <text evidence="3">Belongs to the extended synaptotagmin family.</text>
</comment>
<evidence type="ECO:0000256" key="5">
    <source>
        <dbReference type="ARBA" id="ARBA00022475"/>
    </source>
</evidence>
<evidence type="ECO:0000259" key="18">
    <source>
        <dbReference type="PROSITE" id="PS50004"/>
    </source>
</evidence>
<gene>
    <name evidence="20" type="primary">esyt2b</name>
</gene>
<evidence type="ECO:0000256" key="11">
    <source>
        <dbReference type="ARBA" id="ARBA00022837"/>
    </source>
</evidence>
<dbReference type="SMART" id="SM00239">
    <property type="entry name" value="C2"/>
    <property type="match status" value="3"/>
</dbReference>
<evidence type="ECO:0000256" key="6">
    <source>
        <dbReference type="ARBA" id="ARBA00022583"/>
    </source>
</evidence>
<dbReference type="GO" id="GO:0006897">
    <property type="term" value="P:endocytosis"/>
    <property type="evidence" value="ECO:0007669"/>
    <property type="project" value="UniProtKB-KW"/>
</dbReference>
<reference evidence="21" key="3">
    <citation type="journal article" date="2014" name="Nature">
        <title>Elephant shark genome provides unique insights into gnathostome evolution.</title>
        <authorList>
            <consortium name="International Elephant Shark Genome Sequencing Consortium"/>
            <person name="Venkatesh B."/>
            <person name="Lee A.P."/>
            <person name="Ravi V."/>
            <person name="Maurya A.K."/>
            <person name="Lian M.M."/>
            <person name="Swann J.B."/>
            <person name="Ohta Y."/>
            <person name="Flajnik M.F."/>
            <person name="Sutoh Y."/>
            <person name="Kasahara M."/>
            <person name="Hoon S."/>
            <person name="Gangu V."/>
            <person name="Roy S.W."/>
            <person name="Irimia M."/>
            <person name="Korzh V."/>
            <person name="Kondrychyn I."/>
            <person name="Lim Z.W."/>
            <person name="Tay B.H."/>
            <person name="Tohari S."/>
            <person name="Kong K.W."/>
            <person name="Ho S."/>
            <person name="Lorente-Galdos B."/>
            <person name="Quilez J."/>
            <person name="Marques-Bonet T."/>
            <person name="Raney B.J."/>
            <person name="Ingham P.W."/>
            <person name="Tay A."/>
            <person name="Hillier L.W."/>
            <person name="Minx P."/>
            <person name="Boehm T."/>
            <person name="Wilson R.K."/>
            <person name="Brenner S."/>
            <person name="Warren W.C."/>
        </authorList>
    </citation>
    <scope>NUCLEOTIDE SEQUENCE [LARGE SCALE GENOMIC DNA]</scope>
</reference>
<dbReference type="SUPFAM" id="SSF49562">
    <property type="entry name" value="C2 domain (Calcium/lipid-binding domain, CaLB)"/>
    <property type="match status" value="3"/>
</dbReference>
<dbReference type="Pfam" id="PF00168">
    <property type="entry name" value="C2"/>
    <property type="match status" value="3"/>
</dbReference>
<dbReference type="InterPro" id="IPR037733">
    <property type="entry name" value="Ext_Synaptotagmin_C2A"/>
</dbReference>
<dbReference type="PROSITE" id="PS50004">
    <property type="entry name" value="C2"/>
    <property type="match status" value="3"/>
</dbReference>
<keyword evidence="9" id="KW-0677">Repeat</keyword>
<dbReference type="Proteomes" id="UP000314986">
    <property type="component" value="Unassembled WGS sequence"/>
</dbReference>
<sequence>MSVQGPTAAAPTVTEEPGASAAAAAAARKRQASVVDEGAIPKPQQHSKQQQQPPQQLISVDVAGILLQFAKTFVIIFPVYALGYLGLSFSWVLVGLFFFFWWQRNRGNKRSRLSRALAFLEHEDTFREEIKSSDLPSWVHFPDVERVEWINKTVKHMWPYICQFVEKLLKETIEPAVRGANSHLSTFSFTKINLGDKPLRINGVKTYTENVDNRQIILDLQISYVGNSEIDLEIKRYFCRAGVKSIQLNGIIRVILEPLLGDMPLIGALSFFFLRRPLLEINWTGLTNLLDIPGGMSNTIILDIISNYLVLPNRITVPLVDEVQLAQLRFPIPKGFLRIHFIEAQDLEWKDTFMKGLVKGKSDPYGILRVGNQMFQSKTIKENLNPRWNEVYEALVYESPGQELEIELFDEDPDKDDFLGSPLLLLFCYFLYIYINICLQWFDLEEVSRGKLHLKLEWLSLLPTPEKLTEAMASTKAIKGQANDGLSSALLIVYMDSAKNLPVTDFKSFYLTFQFGKKMNSEPNPFVQLSVGHNTFESKIRYRTTEPVWEEAFTFFVHNPQTQELDVEIKDDHHQCSLGSYNLRLEQLLEAEDLTLNQRFQLKHSGPNSTLKMKIVLRVCTMICLASDSSTQLKKYSKDIRKPTPKAQSGAAAAESSKGTPGPLNPESIKKLEKTDKLEKESASSPSPQRPTSLQRTPSGHTSSSQTGSPSHLSNKEPTPSIASDISLPFATQELRQRLRHGTTLGQSPLGQIQLTIRHSSQRNKLIVVVHGCRNLIAFSEDGSDPYARLYLLPDKRRSGRRKTSVLKKQLNPVYDETFEFSVSQAEVQKRTLDVAVKNSGGFLSRDKGLLGKSPIFIAEMYEISGLT</sequence>
<evidence type="ECO:0000256" key="2">
    <source>
        <dbReference type="ARBA" id="ARBA00004477"/>
    </source>
</evidence>
<keyword evidence="10" id="KW-0256">Endoplasmic reticulum</keyword>
<keyword evidence="6" id="KW-0254">Endocytosis</keyword>
<dbReference type="GO" id="GO:0005789">
    <property type="term" value="C:endoplasmic reticulum membrane"/>
    <property type="evidence" value="ECO:0007669"/>
    <property type="project" value="UniProtKB-SubCell"/>
</dbReference>
<dbReference type="GO" id="GO:0005886">
    <property type="term" value="C:plasma membrane"/>
    <property type="evidence" value="ECO:0007669"/>
    <property type="project" value="UniProtKB-SubCell"/>
</dbReference>
<evidence type="ECO:0000256" key="3">
    <source>
        <dbReference type="ARBA" id="ARBA00005867"/>
    </source>
</evidence>
<keyword evidence="14" id="KW-0446">Lipid-binding</keyword>
<feature type="region of interest" description="Disordered" evidence="16">
    <location>
        <begin position="1"/>
        <end position="21"/>
    </location>
</feature>
<feature type="domain" description="C2" evidence="18">
    <location>
        <begin position="472"/>
        <end position="604"/>
    </location>
</feature>
<dbReference type="FunFam" id="2.60.40.150:FF:000078">
    <property type="entry name" value="Extended synaptotagmin 2"/>
    <property type="match status" value="1"/>
</dbReference>
<evidence type="ECO:0000256" key="14">
    <source>
        <dbReference type="ARBA" id="ARBA00023121"/>
    </source>
</evidence>
<keyword evidence="21" id="KW-1185">Reference proteome</keyword>
<reference evidence="21" key="1">
    <citation type="journal article" date="2006" name="Science">
        <title>Ancient noncoding elements conserved in the human genome.</title>
        <authorList>
            <person name="Venkatesh B."/>
            <person name="Kirkness E.F."/>
            <person name="Loh Y.H."/>
            <person name="Halpern A.L."/>
            <person name="Lee A.P."/>
            <person name="Johnson J."/>
            <person name="Dandona N."/>
            <person name="Viswanathan L.D."/>
            <person name="Tay A."/>
            <person name="Venter J.C."/>
            <person name="Strausberg R.L."/>
            <person name="Brenner S."/>
        </authorList>
    </citation>
    <scope>NUCLEOTIDE SEQUENCE [LARGE SCALE GENOMIC DNA]</scope>
</reference>
<feature type="region of interest" description="Disordered" evidence="16">
    <location>
        <begin position="634"/>
        <end position="723"/>
    </location>
</feature>
<dbReference type="InterPro" id="IPR035892">
    <property type="entry name" value="C2_domain_sf"/>
</dbReference>
<dbReference type="Ensembl" id="ENSCMIT00000003675.1">
    <property type="protein sequence ID" value="ENSCMIP00000003536.1"/>
    <property type="gene ID" value="ENSCMIG00000002120.1"/>
</dbReference>
<evidence type="ECO:0000313" key="20">
    <source>
        <dbReference type="Ensembl" id="ENSCMIP00000003536.1"/>
    </source>
</evidence>
<dbReference type="Gene3D" id="2.60.40.150">
    <property type="entry name" value="C2 domain"/>
    <property type="match status" value="3"/>
</dbReference>
<dbReference type="InterPro" id="IPR037749">
    <property type="entry name" value="Ext_Synaptotagmin_C2B"/>
</dbReference>
<dbReference type="AlphaFoldDB" id="A0A4W3GJI0"/>
<dbReference type="PANTHER" id="PTHR45761:SF2">
    <property type="entry name" value="EXTENDED SYNAPTOTAGMIN-2"/>
    <property type="match status" value="1"/>
</dbReference>
<name>A0A4W3GJI0_CALMI</name>
<dbReference type="GO" id="GO:0008429">
    <property type="term" value="F:phosphatidylethanolamine binding"/>
    <property type="evidence" value="ECO:0007669"/>
    <property type="project" value="TreeGrafter"/>
</dbReference>
<evidence type="ECO:0000256" key="15">
    <source>
        <dbReference type="ARBA" id="ARBA00023136"/>
    </source>
</evidence>
<dbReference type="GO" id="GO:0006869">
    <property type="term" value="P:lipid transport"/>
    <property type="evidence" value="ECO:0007669"/>
    <property type="project" value="UniProtKB-KW"/>
</dbReference>
<dbReference type="GO" id="GO:0005544">
    <property type="term" value="F:calcium-dependent phospholipid binding"/>
    <property type="evidence" value="ECO:0007669"/>
    <property type="project" value="TreeGrafter"/>
</dbReference>
<protein>
    <submittedName>
        <fullName evidence="20">Extended synaptotagmin 2</fullName>
    </submittedName>
</protein>
<dbReference type="OMA" id="ECLNPKW"/>
<feature type="domain" description="SMP-LTD" evidence="19">
    <location>
        <begin position="143"/>
        <end position="320"/>
    </location>
</feature>
<reference evidence="20" key="4">
    <citation type="submission" date="2025-08" db="UniProtKB">
        <authorList>
            <consortium name="Ensembl"/>
        </authorList>
    </citation>
    <scope>IDENTIFICATION</scope>
</reference>
<evidence type="ECO:0000256" key="4">
    <source>
        <dbReference type="ARBA" id="ARBA00022448"/>
    </source>
</evidence>
<dbReference type="GO" id="GO:0035091">
    <property type="term" value="F:phosphatidylinositol binding"/>
    <property type="evidence" value="ECO:0007669"/>
    <property type="project" value="TreeGrafter"/>
</dbReference>